<evidence type="ECO:0000313" key="2">
    <source>
        <dbReference type="EMBL" id="CAF3545206.1"/>
    </source>
</evidence>
<reference evidence="1" key="1">
    <citation type="submission" date="2021-02" db="EMBL/GenBank/DDBJ databases">
        <authorList>
            <person name="Nowell W R."/>
        </authorList>
    </citation>
    <scope>NUCLEOTIDE SEQUENCE</scope>
</reference>
<accession>A0A8S2CXY4</accession>
<dbReference type="EMBL" id="CAJNOK010000617">
    <property type="protein sequence ID" value="CAF0765164.1"/>
    <property type="molecule type" value="Genomic_DNA"/>
</dbReference>
<protein>
    <submittedName>
        <fullName evidence="1">Uncharacterized protein</fullName>
    </submittedName>
</protein>
<dbReference type="Proteomes" id="UP000677228">
    <property type="component" value="Unassembled WGS sequence"/>
</dbReference>
<proteinExistence type="predicted"/>
<dbReference type="AlphaFoldDB" id="A0A8S2CXY4"/>
<organism evidence="1 3">
    <name type="scientific">Didymodactylos carnosus</name>
    <dbReference type="NCBI Taxonomy" id="1234261"/>
    <lineage>
        <taxon>Eukaryota</taxon>
        <taxon>Metazoa</taxon>
        <taxon>Spiralia</taxon>
        <taxon>Gnathifera</taxon>
        <taxon>Rotifera</taxon>
        <taxon>Eurotatoria</taxon>
        <taxon>Bdelloidea</taxon>
        <taxon>Philodinida</taxon>
        <taxon>Philodinidae</taxon>
        <taxon>Didymodactylos</taxon>
    </lineage>
</organism>
<comment type="caution">
    <text evidence="1">The sequence shown here is derived from an EMBL/GenBank/DDBJ whole genome shotgun (WGS) entry which is preliminary data.</text>
</comment>
<gene>
    <name evidence="1" type="ORF">OVA965_LOCUS2770</name>
    <name evidence="2" type="ORF">TMI583_LOCUS2769</name>
</gene>
<evidence type="ECO:0000313" key="3">
    <source>
        <dbReference type="Proteomes" id="UP000677228"/>
    </source>
</evidence>
<name>A0A8S2CXY4_9BILA</name>
<dbReference type="Proteomes" id="UP000682733">
    <property type="component" value="Unassembled WGS sequence"/>
</dbReference>
<sequence length="188" mass="21432">MIQSILVIAHCISKQEGIELTIVFNGTNNTDISIINEMVYPLLLGLLSIDLDSFIVPIFSVEQNDYVDIAGNELWLMQPFEYGLMSFIVNAINQSQQTITSKLFHLTISDDHNTTIDVAFKEDNLLVKENSIYGTIVGQIQVNNETRSHDFRVVLLNNDDERFLINDDDQLIVSTSYMIYCTEVELIY</sequence>
<dbReference type="EMBL" id="CAJOBA010000617">
    <property type="protein sequence ID" value="CAF3545206.1"/>
    <property type="molecule type" value="Genomic_DNA"/>
</dbReference>
<evidence type="ECO:0000313" key="1">
    <source>
        <dbReference type="EMBL" id="CAF0765164.1"/>
    </source>
</evidence>